<comment type="caution">
    <text evidence="1">The sequence shown here is derived from an EMBL/GenBank/DDBJ whole genome shotgun (WGS) entry which is preliminary data.</text>
</comment>
<dbReference type="SUPFAM" id="SSF48452">
    <property type="entry name" value="TPR-like"/>
    <property type="match status" value="1"/>
</dbReference>
<dbReference type="Gene3D" id="1.25.40.10">
    <property type="entry name" value="Tetratricopeptide repeat domain"/>
    <property type="match status" value="1"/>
</dbReference>
<name>A0ABR2YST6_9CHLO</name>
<organism evidence="1 2">
    <name type="scientific">Coccomyxa subellipsoidea</name>
    <dbReference type="NCBI Taxonomy" id="248742"/>
    <lineage>
        <taxon>Eukaryota</taxon>
        <taxon>Viridiplantae</taxon>
        <taxon>Chlorophyta</taxon>
        <taxon>core chlorophytes</taxon>
        <taxon>Trebouxiophyceae</taxon>
        <taxon>Trebouxiophyceae incertae sedis</taxon>
        <taxon>Coccomyxaceae</taxon>
        <taxon>Coccomyxa</taxon>
    </lineage>
</organism>
<evidence type="ECO:0000313" key="1">
    <source>
        <dbReference type="EMBL" id="KAK9914908.1"/>
    </source>
</evidence>
<proteinExistence type="predicted"/>
<dbReference type="InterPro" id="IPR011990">
    <property type="entry name" value="TPR-like_helical_dom_sf"/>
</dbReference>
<dbReference type="Pfam" id="PF14559">
    <property type="entry name" value="TPR_19"/>
    <property type="match status" value="1"/>
</dbReference>
<accession>A0ABR2YST6</accession>
<evidence type="ECO:0008006" key="3">
    <source>
        <dbReference type="Google" id="ProtNLM"/>
    </source>
</evidence>
<evidence type="ECO:0000313" key="2">
    <source>
        <dbReference type="Proteomes" id="UP001491310"/>
    </source>
</evidence>
<dbReference type="Proteomes" id="UP001491310">
    <property type="component" value="Unassembled WGS sequence"/>
</dbReference>
<reference evidence="1 2" key="1">
    <citation type="journal article" date="2024" name="Nat. Commun.">
        <title>Phylogenomics reveals the evolutionary origins of lichenization in chlorophyte algae.</title>
        <authorList>
            <person name="Puginier C."/>
            <person name="Libourel C."/>
            <person name="Otte J."/>
            <person name="Skaloud P."/>
            <person name="Haon M."/>
            <person name="Grisel S."/>
            <person name="Petersen M."/>
            <person name="Berrin J.G."/>
            <person name="Delaux P.M."/>
            <person name="Dal Grande F."/>
            <person name="Keller J."/>
        </authorList>
    </citation>
    <scope>NUCLEOTIDE SEQUENCE [LARGE SCALE GENOMIC DNA]</scope>
    <source>
        <strain evidence="1 2">SAG 216-7</strain>
    </source>
</reference>
<keyword evidence="2" id="KW-1185">Reference proteome</keyword>
<dbReference type="EMBL" id="JALJOT010000005">
    <property type="protein sequence ID" value="KAK9914908.1"/>
    <property type="molecule type" value="Genomic_DNA"/>
</dbReference>
<sequence length="259" mass="27605">MRLLRQVQALQVMPGQRVSMQLEQAFALMLAGNLSDAYDTLAVVLTGAADDGNRFTAQAFCGLIRHAQWASAMQAAAAQMQPKPSPGRAKVDAAASVIMEWFAHDPALVAKAGRGASEFWKDAERHLKAALAIQPAASDLGYTLVQMYCALGKQAQALEAASQLSKLAPHDADAHALHLLMLEAQSITDHEQASHAGEACCQLLKCDPGAHSAAQLLIRLAAMDPVPPAALADALMLHLDDGNRYRLTMPEPHCQGCLV</sequence>
<gene>
    <name evidence="1" type="ORF">WJX75_002151</name>
</gene>
<protein>
    <recommendedName>
        <fullName evidence="3">TPR-like protein</fullName>
    </recommendedName>
</protein>